<keyword evidence="1" id="KW-0677">Repeat</keyword>
<dbReference type="EMBL" id="LR999455">
    <property type="protein sequence ID" value="CAE6074712.1"/>
    <property type="molecule type" value="Genomic_DNA"/>
</dbReference>
<feature type="compositionally biased region" description="Basic and acidic residues" evidence="2">
    <location>
        <begin position="103"/>
        <end position="112"/>
    </location>
</feature>
<accession>A0A8S2A9G9</accession>
<dbReference type="GO" id="GO:0051015">
    <property type="term" value="F:actin filament binding"/>
    <property type="evidence" value="ECO:0007669"/>
    <property type="project" value="InterPro"/>
</dbReference>
<evidence type="ECO:0000256" key="1">
    <source>
        <dbReference type="ARBA" id="ARBA00022737"/>
    </source>
</evidence>
<gene>
    <name evidence="3" type="ORF">AARE701A_LOCUS12439</name>
</gene>
<protein>
    <submittedName>
        <fullName evidence="3">Uncharacterized protein</fullName>
    </submittedName>
</protein>
<feature type="region of interest" description="Disordered" evidence="2">
    <location>
        <begin position="440"/>
        <end position="460"/>
    </location>
</feature>
<evidence type="ECO:0000313" key="4">
    <source>
        <dbReference type="Proteomes" id="UP000682877"/>
    </source>
</evidence>
<evidence type="ECO:0000313" key="3">
    <source>
        <dbReference type="EMBL" id="CAE6074712.1"/>
    </source>
</evidence>
<proteinExistence type="predicted"/>
<dbReference type="PANTHER" id="PTHR11977">
    <property type="entry name" value="VILLIN"/>
    <property type="match status" value="1"/>
</dbReference>
<dbReference type="InterPro" id="IPR007122">
    <property type="entry name" value="Villin/Gelsolin"/>
</dbReference>
<dbReference type="GO" id="GO:0051014">
    <property type="term" value="P:actin filament severing"/>
    <property type="evidence" value="ECO:0007669"/>
    <property type="project" value="TreeGrafter"/>
</dbReference>
<reference evidence="3" key="1">
    <citation type="submission" date="2021-01" db="EMBL/GenBank/DDBJ databases">
        <authorList>
            <person name="Bezrukov I."/>
        </authorList>
    </citation>
    <scope>NUCLEOTIDE SEQUENCE</scope>
</reference>
<dbReference type="Proteomes" id="UP000682877">
    <property type="component" value="Chromosome 5"/>
</dbReference>
<evidence type="ECO:0000256" key="2">
    <source>
        <dbReference type="SAM" id="MobiDB-lite"/>
    </source>
</evidence>
<dbReference type="PANTHER" id="PTHR11977:SF51">
    <property type="entry name" value="PROTEIN FLIGHTLESS-1 HOMOLOG"/>
    <property type="match status" value="1"/>
</dbReference>
<feature type="compositionally biased region" description="Basic and acidic residues" evidence="2">
    <location>
        <begin position="440"/>
        <end position="449"/>
    </location>
</feature>
<name>A0A8S2A9G9_ARAAE</name>
<sequence>MDYSIDLWDLDLVCEWCATLCTTGKNSRTGSAKGLNILEMDMVDRLNTDQSVLHDMVRDNKLIYQDKARLKQHLRCSGQARTSKILSTNNNTFLCITRRSRYSDRSRDKESPDQSSSGNLGPRQRAAALAALTSAFNSSSGKTSSPELQTLWEKEESKKISSVFHFDGPQFWEPQLLHELSLVCSCDPGSYDSFGAAPAPIFEGTRIDFSRYAPIFEDKEPPQFVALFNIWLSLRKVLHQTESVALIKVSGTGVHNSKALQVEANLKRMPVIIFFLAKSAHDYCQAPKRGNIERSSFWFAIGGKQNFTSKKVYSETVRDSHLVSFSLNKGNFVALGSMDYSIDLWDLDLVCEWCATLCTTGKNSRTGSAKGLNILEMDMVDRLNTDQSVLHDMVRDNKLIYQDKARLKQHLRCSGQARTSKILSTNNNTFLCITRRSRYSDRSKDKESPDQSSSGNLGPRQRAAALAALTSAFNSSSGKTSSPENRYIVLAGSLNGLSPKVPLYETTEGNEPCFFTTYFSWYSTKATVRCKGIPSRRRQHYYLDQTRSGNQGPRQRAAALAALTSAYYSSSGKEALRYRT</sequence>
<feature type="region of interest" description="Disordered" evidence="2">
    <location>
        <begin position="103"/>
        <end position="123"/>
    </location>
</feature>
<organism evidence="3 4">
    <name type="scientific">Arabidopsis arenosa</name>
    <name type="common">Sand rock-cress</name>
    <name type="synonym">Cardaminopsis arenosa</name>
    <dbReference type="NCBI Taxonomy" id="38785"/>
    <lineage>
        <taxon>Eukaryota</taxon>
        <taxon>Viridiplantae</taxon>
        <taxon>Streptophyta</taxon>
        <taxon>Embryophyta</taxon>
        <taxon>Tracheophyta</taxon>
        <taxon>Spermatophyta</taxon>
        <taxon>Magnoliopsida</taxon>
        <taxon>eudicotyledons</taxon>
        <taxon>Gunneridae</taxon>
        <taxon>Pentapetalae</taxon>
        <taxon>rosids</taxon>
        <taxon>malvids</taxon>
        <taxon>Brassicales</taxon>
        <taxon>Brassicaceae</taxon>
        <taxon>Camelineae</taxon>
        <taxon>Arabidopsis</taxon>
    </lineage>
</organism>
<dbReference type="AlphaFoldDB" id="A0A8S2A9G9"/>
<keyword evidence="4" id="KW-1185">Reference proteome</keyword>